<reference evidence="2" key="2">
    <citation type="submission" date="2013-04" db="EMBL/GenBank/DDBJ databases">
        <title>Genomic mechanisms accounting for the adaptation to parasitism in nematode-trapping fungi.</title>
        <authorList>
            <person name="Ahren D.G."/>
        </authorList>
    </citation>
    <scope>NUCLEOTIDE SEQUENCE [LARGE SCALE GENOMIC DNA]</scope>
    <source>
        <strain evidence="2">CBS 200.50</strain>
    </source>
</reference>
<name>S8C084_DACHA</name>
<protein>
    <submittedName>
        <fullName evidence="1">Uncharacterized protein</fullName>
    </submittedName>
</protein>
<accession>S8C084</accession>
<evidence type="ECO:0000313" key="1">
    <source>
        <dbReference type="EMBL" id="EPS40997.1"/>
    </source>
</evidence>
<proteinExistence type="predicted"/>
<dbReference type="HOGENOM" id="CLU_083352_1_0_1"/>
<dbReference type="OMA" id="FEMTDEF"/>
<dbReference type="Proteomes" id="UP000015100">
    <property type="component" value="Unassembled WGS sequence"/>
</dbReference>
<dbReference type="STRING" id="1284197.S8C084"/>
<dbReference type="AlphaFoldDB" id="S8C084"/>
<sequence length="224" mass="24089">MVSYNININNKSGSPTAFCVFTHPPKVDSTDSPTIYTNVFQKSHIADSDDGQANFTIDRKVYAICLTSSDDLKAGTNVQTSEKKEVIIGDYTTPASIVQATYHDDSGDLDDPVPSTENNSPPGGFVIKTAGFKYPTEDNFCIGIGTRTGGKNIPLAVFPAKPNTTYNIFPVTKFYVTPAGSYEPGDIIDVKAIGQSHLVNFTGSGKTTMNIDFANDGQFYPASD</sequence>
<gene>
    <name evidence="1" type="ORF">H072_5142</name>
</gene>
<keyword evidence="2" id="KW-1185">Reference proteome</keyword>
<comment type="caution">
    <text evidence="1">The sequence shown here is derived from an EMBL/GenBank/DDBJ whole genome shotgun (WGS) entry which is preliminary data.</text>
</comment>
<evidence type="ECO:0000313" key="2">
    <source>
        <dbReference type="Proteomes" id="UP000015100"/>
    </source>
</evidence>
<reference evidence="1 2" key="1">
    <citation type="journal article" date="2013" name="PLoS Genet.">
        <title>Genomic mechanisms accounting for the adaptation to parasitism in nematode-trapping fungi.</title>
        <authorList>
            <person name="Meerupati T."/>
            <person name="Andersson K.M."/>
            <person name="Friman E."/>
            <person name="Kumar D."/>
            <person name="Tunlid A."/>
            <person name="Ahren D."/>
        </authorList>
    </citation>
    <scope>NUCLEOTIDE SEQUENCE [LARGE SCALE GENOMIC DNA]</scope>
    <source>
        <strain evidence="1 2">CBS 200.50</strain>
    </source>
</reference>
<dbReference type="eggNOG" id="ENOG502SR3K">
    <property type="taxonomic scope" value="Eukaryota"/>
</dbReference>
<organism evidence="1 2">
    <name type="scientific">Dactylellina haptotyla (strain CBS 200.50)</name>
    <name type="common">Nematode-trapping fungus</name>
    <name type="synonym">Monacrosporium haptotylum</name>
    <dbReference type="NCBI Taxonomy" id="1284197"/>
    <lineage>
        <taxon>Eukaryota</taxon>
        <taxon>Fungi</taxon>
        <taxon>Dikarya</taxon>
        <taxon>Ascomycota</taxon>
        <taxon>Pezizomycotina</taxon>
        <taxon>Orbiliomycetes</taxon>
        <taxon>Orbiliales</taxon>
        <taxon>Orbiliaceae</taxon>
        <taxon>Dactylellina</taxon>
    </lineage>
</organism>
<dbReference type="EMBL" id="AQGS01000267">
    <property type="protein sequence ID" value="EPS40997.1"/>
    <property type="molecule type" value="Genomic_DNA"/>
</dbReference>
<dbReference type="OrthoDB" id="5413269at2759"/>